<keyword evidence="5 11" id="KW-0479">Metal-binding</keyword>
<keyword evidence="6 11" id="KW-0862">Zinc</keyword>
<evidence type="ECO:0000256" key="8">
    <source>
        <dbReference type="ARBA" id="ARBA00023027"/>
    </source>
</evidence>
<accession>A0A7W4TRK0</accession>
<feature type="domain" description="Enoyl reductase (ER)" evidence="12">
    <location>
        <begin position="4"/>
        <end position="326"/>
    </location>
</feature>
<dbReference type="GO" id="GO:0008270">
    <property type="term" value="F:zinc ion binding"/>
    <property type="evidence" value="ECO:0007669"/>
    <property type="project" value="InterPro"/>
</dbReference>
<dbReference type="InterPro" id="IPR013149">
    <property type="entry name" value="ADH-like_C"/>
</dbReference>
<dbReference type="PANTHER" id="PTHR42940">
    <property type="entry name" value="ALCOHOL DEHYDROGENASE 1-RELATED"/>
    <property type="match status" value="1"/>
</dbReference>
<keyword evidence="8" id="KW-0520">NAD</keyword>
<dbReference type="InterPro" id="IPR013154">
    <property type="entry name" value="ADH-like_N"/>
</dbReference>
<evidence type="ECO:0000256" key="1">
    <source>
        <dbReference type="ARBA" id="ARBA00001947"/>
    </source>
</evidence>
<dbReference type="InterPro" id="IPR011032">
    <property type="entry name" value="GroES-like_sf"/>
</dbReference>
<dbReference type="RefSeq" id="WP_183392851.1">
    <property type="nucleotide sequence ID" value="NZ_JACHVY010000006.1"/>
</dbReference>
<comment type="catalytic activity">
    <reaction evidence="9">
        <text>a secondary alcohol + NAD(+) = a ketone + NADH + H(+)</text>
        <dbReference type="Rhea" id="RHEA:10740"/>
        <dbReference type="ChEBI" id="CHEBI:15378"/>
        <dbReference type="ChEBI" id="CHEBI:17087"/>
        <dbReference type="ChEBI" id="CHEBI:35681"/>
        <dbReference type="ChEBI" id="CHEBI:57540"/>
        <dbReference type="ChEBI" id="CHEBI:57945"/>
        <dbReference type="EC" id="1.1.1.1"/>
    </reaction>
</comment>
<protein>
    <recommendedName>
        <fullName evidence="4">Alcohol dehydrogenase</fullName>
        <ecNumber evidence="3">1.1.1.1</ecNumber>
    </recommendedName>
</protein>
<dbReference type="PROSITE" id="PS00059">
    <property type="entry name" value="ADH_ZINC"/>
    <property type="match status" value="1"/>
</dbReference>
<dbReference type="InterPro" id="IPR036291">
    <property type="entry name" value="NAD(P)-bd_dom_sf"/>
</dbReference>
<name>A0A7W4TRK0_KINRA</name>
<dbReference type="EMBL" id="JACHVY010000006">
    <property type="protein sequence ID" value="MBB2903221.1"/>
    <property type="molecule type" value="Genomic_DNA"/>
</dbReference>
<sequence>MEVTSDGSLRAATRPLVVPPPGHVRLRVQACGVCHSDSASFPAPPAGAGMVPGHEIVGLIEAVGEGVTTWAVGERAGVGFLGGHCGVCEPCRWGRFSDCTDQPRTGITVEGGYAEVVTARVSGLVRIPENLSALQAAPLLCAGFTTYNALLRAAPVPGSTVGVQGIGGLGHLGIQYADRMGHRVVALARGKAKEALARELGADEYIDTTAIDAGQGLRDLGGADLVLATGTSGASMTPLLGGLRHGGLLMALGASDEAMTVTPNQLIFDGVRLAGSLTGSSMENEANLRFAAAQGVQALVEQMPLDEAGAGYAHMMAGHARFRVVLTMS</sequence>
<organism evidence="13 14">
    <name type="scientific">Kineococcus radiotolerans</name>
    <dbReference type="NCBI Taxonomy" id="131568"/>
    <lineage>
        <taxon>Bacteria</taxon>
        <taxon>Bacillati</taxon>
        <taxon>Actinomycetota</taxon>
        <taxon>Actinomycetes</taxon>
        <taxon>Kineosporiales</taxon>
        <taxon>Kineosporiaceae</taxon>
        <taxon>Kineococcus</taxon>
    </lineage>
</organism>
<evidence type="ECO:0000259" key="12">
    <source>
        <dbReference type="SMART" id="SM00829"/>
    </source>
</evidence>
<dbReference type="EC" id="1.1.1.1" evidence="3"/>
<dbReference type="Pfam" id="PF08240">
    <property type="entry name" value="ADH_N"/>
    <property type="match status" value="1"/>
</dbReference>
<evidence type="ECO:0000256" key="6">
    <source>
        <dbReference type="ARBA" id="ARBA00022833"/>
    </source>
</evidence>
<dbReference type="PANTHER" id="PTHR42940:SF7">
    <property type="entry name" value="ALCOHOL DEHYDROGENASE-LIKE N-TERMINAL DOMAIN-CONTAINING PROTEIN"/>
    <property type="match status" value="1"/>
</dbReference>
<reference evidence="13 14" key="1">
    <citation type="submission" date="2020-08" db="EMBL/GenBank/DDBJ databases">
        <title>The Agave Microbiome: Exploring the role of microbial communities in plant adaptations to desert environments.</title>
        <authorList>
            <person name="Partida-Martinez L.P."/>
        </authorList>
    </citation>
    <scope>NUCLEOTIDE SEQUENCE [LARGE SCALE GENOMIC DNA]</scope>
    <source>
        <strain evidence="13 14">AS2.23</strain>
    </source>
</reference>
<dbReference type="GO" id="GO:0004022">
    <property type="term" value="F:alcohol dehydrogenase (NAD+) activity"/>
    <property type="evidence" value="ECO:0007669"/>
    <property type="project" value="UniProtKB-EC"/>
</dbReference>
<dbReference type="InterPro" id="IPR002328">
    <property type="entry name" value="ADH_Zn_CS"/>
</dbReference>
<evidence type="ECO:0000313" key="14">
    <source>
        <dbReference type="Proteomes" id="UP000533269"/>
    </source>
</evidence>
<dbReference type="FunFam" id="3.40.50.720:FF:000039">
    <property type="entry name" value="Alcohol dehydrogenase AdhP"/>
    <property type="match status" value="1"/>
</dbReference>
<evidence type="ECO:0000313" key="13">
    <source>
        <dbReference type="EMBL" id="MBB2903221.1"/>
    </source>
</evidence>
<comment type="cofactor">
    <cofactor evidence="1 11">
        <name>Zn(2+)</name>
        <dbReference type="ChEBI" id="CHEBI:29105"/>
    </cofactor>
</comment>
<dbReference type="Gene3D" id="3.90.180.10">
    <property type="entry name" value="Medium-chain alcohol dehydrogenases, catalytic domain"/>
    <property type="match status" value="1"/>
</dbReference>
<reference evidence="13 14" key="2">
    <citation type="submission" date="2020-08" db="EMBL/GenBank/DDBJ databases">
        <authorList>
            <person name="Partida-Martinez L."/>
            <person name="Huntemann M."/>
            <person name="Clum A."/>
            <person name="Wang J."/>
            <person name="Palaniappan K."/>
            <person name="Ritter S."/>
            <person name="Chen I.-M."/>
            <person name="Stamatis D."/>
            <person name="Reddy T."/>
            <person name="O'Malley R."/>
            <person name="Daum C."/>
            <person name="Shapiro N."/>
            <person name="Ivanova N."/>
            <person name="Kyrpides N."/>
            <person name="Woyke T."/>
        </authorList>
    </citation>
    <scope>NUCLEOTIDE SEQUENCE [LARGE SCALE GENOMIC DNA]</scope>
    <source>
        <strain evidence="13 14">AS2.23</strain>
    </source>
</reference>
<evidence type="ECO:0000256" key="5">
    <source>
        <dbReference type="ARBA" id="ARBA00022723"/>
    </source>
</evidence>
<comment type="similarity">
    <text evidence="2 11">Belongs to the zinc-containing alcohol dehydrogenase family.</text>
</comment>
<dbReference type="Gene3D" id="3.40.50.720">
    <property type="entry name" value="NAD(P)-binding Rossmann-like Domain"/>
    <property type="match status" value="1"/>
</dbReference>
<dbReference type="SMART" id="SM00829">
    <property type="entry name" value="PKS_ER"/>
    <property type="match status" value="1"/>
</dbReference>
<comment type="caution">
    <text evidence="13">The sequence shown here is derived from an EMBL/GenBank/DDBJ whole genome shotgun (WGS) entry which is preliminary data.</text>
</comment>
<evidence type="ECO:0000256" key="2">
    <source>
        <dbReference type="ARBA" id="ARBA00008072"/>
    </source>
</evidence>
<evidence type="ECO:0000256" key="7">
    <source>
        <dbReference type="ARBA" id="ARBA00023002"/>
    </source>
</evidence>
<dbReference type="SUPFAM" id="SSF50129">
    <property type="entry name" value="GroES-like"/>
    <property type="match status" value="1"/>
</dbReference>
<dbReference type="SUPFAM" id="SSF51735">
    <property type="entry name" value="NAD(P)-binding Rossmann-fold domains"/>
    <property type="match status" value="1"/>
</dbReference>
<dbReference type="Pfam" id="PF00107">
    <property type="entry name" value="ADH_zinc_N"/>
    <property type="match status" value="1"/>
</dbReference>
<dbReference type="AlphaFoldDB" id="A0A7W4TRK0"/>
<evidence type="ECO:0000256" key="4">
    <source>
        <dbReference type="ARBA" id="ARBA00016352"/>
    </source>
</evidence>
<evidence type="ECO:0000256" key="10">
    <source>
        <dbReference type="ARBA" id="ARBA00049243"/>
    </source>
</evidence>
<dbReference type="InterPro" id="IPR020843">
    <property type="entry name" value="ER"/>
</dbReference>
<keyword evidence="7 13" id="KW-0560">Oxidoreductase</keyword>
<dbReference type="Proteomes" id="UP000533269">
    <property type="component" value="Unassembled WGS sequence"/>
</dbReference>
<evidence type="ECO:0000256" key="9">
    <source>
        <dbReference type="ARBA" id="ARBA00049164"/>
    </source>
</evidence>
<evidence type="ECO:0000256" key="3">
    <source>
        <dbReference type="ARBA" id="ARBA00013190"/>
    </source>
</evidence>
<gene>
    <name evidence="13" type="ORF">FHR75_004063</name>
</gene>
<proteinExistence type="inferred from homology"/>
<comment type="catalytic activity">
    <reaction evidence="10">
        <text>a primary alcohol + NAD(+) = an aldehyde + NADH + H(+)</text>
        <dbReference type="Rhea" id="RHEA:10736"/>
        <dbReference type="ChEBI" id="CHEBI:15378"/>
        <dbReference type="ChEBI" id="CHEBI:15734"/>
        <dbReference type="ChEBI" id="CHEBI:17478"/>
        <dbReference type="ChEBI" id="CHEBI:57540"/>
        <dbReference type="ChEBI" id="CHEBI:57945"/>
        <dbReference type="EC" id="1.1.1.1"/>
    </reaction>
</comment>
<dbReference type="GO" id="GO:0005737">
    <property type="term" value="C:cytoplasm"/>
    <property type="evidence" value="ECO:0007669"/>
    <property type="project" value="TreeGrafter"/>
</dbReference>
<evidence type="ECO:0000256" key="11">
    <source>
        <dbReference type="RuleBase" id="RU361277"/>
    </source>
</evidence>